<feature type="domain" description="TfoX C-terminal" evidence="2">
    <location>
        <begin position="156"/>
        <end position="234"/>
    </location>
</feature>
<evidence type="ECO:0000259" key="1">
    <source>
        <dbReference type="Pfam" id="PF04993"/>
    </source>
</evidence>
<dbReference type="Pfam" id="PF04994">
    <property type="entry name" value="TfoX_C"/>
    <property type="match status" value="1"/>
</dbReference>
<protein>
    <submittedName>
        <fullName evidence="5">Uncharacterized protein</fullName>
    </submittedName>
</protein>
<dbReference type="InterPro" id="IPR007076">
    <property type="entry name" value="TfoX_N"/>
</dbReference>
<gene>
    <name evidence="5" type="ORF">BCT50_10155</name>
    <name evidence="4" type="ORF">BCT99_25640</name>
    <name evidence="3" type="ORF">BCV38_23155</name>
</gene>
<accession>A0A855IMF4</accession>
<dbReference type="RefSeq" id="WP_099166120.1">
    <property type="nucleotide sequence ID" value="NZ_CAWQOO010001090.1"/>
</dbReference>
<evidence type="ECO:0000313" key="6">
    <source>
        <dbReference type="Proteomes" id="UP000235385"/>
    </source>
</evidence>
<sequence length="239" mass="27618">MENKNNQHAEWHCLFFKLAYAIFTRGDIWKIDHTIYNYRVKIMAHLFRQTFRRLEQLGRVSIKQIFGLTAFYVDNVLLVLHKSGELYLRGTSAQESYFIYKGYPKVNAGTLGVSQNADYYKLPVNPWSKYSLTLCEAEVTLDQIKRSRSSYLSVPKRLKDLPNMRFSTEQLLEKAGINSIEKLRSLGTIGAVEAIQQHTCHKPTIELIWSLEGAIQGIHRSQLPTNLKKALRTQVQSYC</sequence>
<evidence type="ECO:0000313" key="5">
    <source>
        <dbReference type="EMBL" id="PMM55645.1"/>
    </source>
</evidence>
<comment type="caution">
    <text evidence="5">The sequence shown here is derived from an EMBL/GenBank/DDBJ whole genome shotgun (WGS) entry which is preliminary data.</text>
</comment>
<organism evidence="5 7">
    <name type="scientific">Vibrio lentus</name>
    <dbReference type="NCBI Taxonomy" id="136468"/>
    <lineage>
        <taxon>Bacteria</taxon>
        <taxon>Pseudomonadati</taxon>
        <taxon>Pseudomonadota</taxon>
        <taxon>Gammaproteobacteria</taxon>
        <taxon>Vibrionales</taxon>
        <taxon>Vibrionaceae</taxon>
        <taxon>Vibrio</taxon>
    </lineage>
</organism>
<proteinExistence type="predicted"/>
<keyword evidence="8" id="KW-1185">Reference proteome</keyword>
<evidence type="ECO:0000259" key="2">
    <source>
        <dbReference type="Pfam" id="PF04994"/>
    </source>
</evidence>
<dbReference type="PANTHER" id="PTHR36121">
    <property type="entry name" value="PROTEIN SXY"/>
    <property type="match status" value="1"/>
</dbReference>
<dbReference type="EMBL" id="MCSB01000019">
    <property type="protein sequence ID" value="PME28012.1"/>
    <property type="molecule type" value="Genomic_DNA"/>
</dbReference>
<dbReference type="SUPFAM" id="SSF159894">
    <property type="entry name" value="YgaC/TfoX-N like"/>
    <property type="match status" value="1"/>
</dbReference>
<reference evidence="5" key="2">
    <citation type="submission" date="2016-07" db="EMBL/GenBank/DDBJ databases">
        <authorList>
            <person name="Kauffman K."/>
            <person name="Arevalo P."/>
            <person name="Polz M.F."/>
        </authorList>
    </citation>
    <scope>NUCLEOTIDE SEQUENCE</scope>
    <source>
        <strain evidence="5">10N.261.48.A1</strain>
        <strain evidence="4">10N.261.52.F7</strain>
        <strain evidence="3">10N.286.55.E1</strain>
    </source>
</reference>
<feature type="domain" description="TfoX N-terminal" evidence="1">
    <location>
        <begin position="54"/>
        <end position="128"/>
    </location>
</feature>
<evidence type="ECO:0000313" key="7">
    <source>
        <dbReference type="Proteomes" id="UP000235554"/>
    </source>
</evidence>
<dbReference type="Gene3D" id="3.30.1460.30">
    <property type="entry name" value="YgaC/TfoX-N like chaperone"/>
    <property type="match status" value="1"/>
</dbReference>
<dbReference type="PANTHER" id="PTHR36121:SF1">
    <property type="entry name" value="PROTEIN SXY"/>
    <property type="match status" value="1"/>
</dbReference>
<name>A0A855IMF4_9VIBR</name>
<dbReference type="EMBL" id="MCXM01000037">
    <property type="protein sequence ID" value="PMK42822.1"/>
    <property type="molecule type" value="Genomic_DNA"/>
</dbReference>
<evidence type="ECO:0000313" key="3">
    <source>
        <dbReference type="EMBL" id="PME28012.1"/>
    </source>
</evidence>
<dbReference type="EMBL" id="MCZJ01000043">
    <property type="protein sequence ID" value="PMM55645.1"/>
    <property type="molecule type" value="Genomic_DNA"/>
</dbReference>
<dbReference type="InterPro" id="IPR007077">
    <property type="entry name" value="TfoX_C"/>
</dbReference>
<evidence type="ECO:0000313" key="4">
    <source>
        <dbReference type="EMBL" id="PMK42822.1"/>
    </source>
</evidence>
<dbReference type="AlphaFoldDB" id="A0A855IMF4"/>
<reference evidence="5 8" key="3">
    <citation type="journal article" date="2018" name="Nature">
        <title>A major lineage of non-tailed dsDNA viruses as unrecognized killers of marine bacteria.</title>
        <authorList>
            <person name="Kauffman K.M."/>
            <person name="Hussain F.A."/>
            <person name="Yang J."/>
            <person name="Arevalo P."/>
            <person name="Brown J.M."/>
            <person name="Chang W.K."/>
            <person name="VanInsberghe D."/>
            <person name="Elsherbini J."/>
            <person name="Sharma R.S."/>
            <person name="Cutler M.B."/>
            <person name="Kelly L."/>
            <person name="Polz M.F."/>
        </authorList>
    </citation>
    <scope>NUCLEOTIDE SEQUENCE</scope>
    <source>
        <strain evidence="5">10N.261.48.A1</strain>
        <strain evidence="4">10N.261.52.F7</strain>
        <strain evidence="3 8">10N.286.55.E1</strain>
    </source>
</reference>
<dbReference type="Gene3D" id="1.10.150.20">
    <property type="entry name" value="5' to 3' exonuclease, C-terminal subdomain"/>
    <property type="match status" value="1"/>
</dbReference>
<dbReference type="Pfam" id="PF04993">
    <property type="entry name" value="TfoX_N"/>
    <property type="match status" value="1"/>
</dbReference>
<reference evidence="6 7" key="1">
    <citation type="submission" date="2016-07" db="EMBL/GenBank/DDBJ databases">
        <title>Nontailed viruses are major unrecognized killers of bacteria in the ocean.</title>
        <authorList>
            <person name="Kauffman K."/>
            <person name="Hussain F."/>
            <person name="Yang J."/>
            <person name="Arevalo P."/>
            <person name="Brown J."/>
            <person name="Cutler M."/>
            <person name="Kelly L."/>
            <person name="Polz M.F."/>
        </authorList>
    </citation>
    <scope>NUCLEOTIDE SEQUENCE [LARGE SCALE GENOMIC DNA]</scope>
    <source>
        <strain evidence="7">10N.261.48.A1</strain>
        <strain evidence="6">10N.261.52.F7</strain>
    </source>
</reference>
<dbReference type="Proteomes" id="UP000239763">
    <property type="component" value="Unassembled WGS sequence"/>
</dbReference>
<dbReference type="InterPro" id="IPR047525">
    <property type="entry name" value="TfoX-like"/>
</dbReference>
<evidence type="ECO:0000313" key="8">
    <source>
        <dbReference type="Proteomes" id="UP000239763"/>
    </source>
</evidence>
<dbReference type="Proteomes" id="UP000235554">
    <property type="component" value="Unassembled WGS sequence"/>
</dbReference>